<dbReference type="PANTHER" id="PTHR42718">
    <property type="entry name" value="MAJOR FACILITATOR SUPERFAMILY MULTIDRUG TRANSPORTER MFSC"/>
    <property type="match status" value="1"/>
</dbReference>
<dbReference type="InterPro" id="IPR004638">
    <property type="entry name" value="EmrB-like"/>
</dbReference>
<comment type="caution">
    <text evidence="10">The sequence shown here is derived from an EMBL/GenBank/DDBJ whole genome shotgun (WGS) entry which is preliminary data.</text>
</comment>
<dbReference type="InterPro" id="IPR020846">
    <property type="entry name" value="MFS_dom"/>
</dbReference>
<reference evidence="10 11" key="1">
    <citation type="submission" date="2017-07" db="EMBL/GenBank/DDBJ databases">
        <title>The genome sequence of Paludifilum halophilum highlights mechanisms for microbial adaptation to high salt environemnts.</title>
        <authorList>
            <person name="Belbahri L."/>
        </authorList>
    </citation>
    <scope>NUCLEOTIDE SEQUENCE [LARGE SCALE GENOMIC DNA]</scope>
    <source>
        <strain evidence="10 11">DSM 102817</strain>
    </source>
</reference>
<dbReference type="Gene3D" id="1.20.1720.10">
    <property type="entry name" value="Multidrug resistance protein D"/>
    <property type="match status" value="1"/>
</dbReference>
<feature type="transmembrane region" description="Helical" evidence="8">
    <location>
        <begin position="439"/>
        <end position="460"/>
    </location>
</feature>
<name>A0A235BBG0_9BACL</name>
<feature type="transmembrane region" description="Helical" evidence="8">
    <location>
        <begin position="85"/>
        <end position="108"/>
    </location>
</feature>
<evidence type="ECO:0000256" key="7">
    <source>
        <dbReference type="SAM" id="MobiDB-lite"/>
    </source>
</evidence>
<comment type="subcellular location">
    <subcellularLocation>
        <location evidence="1">Cell membrane</location>
        <topology evidence="1">Multi-pass membrane protein</topology>
    </subcellularLocation>
</comment>
<protein>
    <submittedName>
        <fullName evidence="10">MFS transporter</fullName>
    </submittedName>
</protein>
<dbReference type="InterPro" id="IPR036259">
    <property type="entry name" value="MFS_trans_sf"/>
</dbReference>
<evidence type="ECO:0000256" key="4">
    <source>
        <dbReference type="ARBA" id="ARBA00022692"/>
    </source>
</evidence>
<dbReference type="InterPro" id="IPR011701">
    <property type="entry name" value="MFS"/>
</dbReference>
<proteinExistence type="predicted"/>
<feature type="transmembrane region" description="Helical" evidence="8">
    <location>
        <begin position="57"/>
        <end position="78"/>
    </location>
</feature>
<dbReference type="SUPFAM" id="SSF103473">
    <property type="entry name" value="MFS general substrate transporter"/>
    <property type="match status" value="1"/>
</dbReference>
<dbReference type="CDD" id="cd17503">
    <property type="entry name" value="MFS_LmrB_MDR_like"/>
    <property type="match status" value="1"/>
</dbReference>
<dbReference type="RefSeq" id="WP_094262748.1">
    <property type="nucleotide sequence ID" value="NZ_NOWF01000001.1"/>
</dbReference>
<dbReference type="NCBIfam" id="TIGR00711">
    <property type="entry name" value="efflux_EmrB"/>
    <property type="match status" value="1"/>
</dbReference>
<feature type="transmembrane region" description="Helical" evidence="8">
    <location>
        <begin position="114"/>
        <end position="135"/>
    </location>
</feature>
<dbReference type="Proteomes" id="UP000215459">
    <property type="component" value="Unassembled WGS sequence"/>
</dbReference>
<evidence type="ECO:0000259" key="9">
    <source>
        <dbReference type="PROSITE" id="PS50850"/>
    </source>
</evidence>
<dbReference type="AlphaFoldDB" id="A0A235BBG0"/>
<dbReference type="GO" id="GO:0022857">
    <property type="term" value="F:transmembrane transporter activity"/>
    <property type="evidence" value="ECO:0007669"/>
    <property type="project" value="InterPro"/>
</dbReference>
<dbReference type="GO" id="GO:0005886">
    <property type="term" value="C:plasma membrane"/>
    <property type="evidence" value="ECO:0007669"/>
    <property type="project" value="UniProtKB-SubCell"/>
</dbReference>
<feature type="transmembrane region" description="Helical" evidence="8">
    <location>
        <begin position="303"/>
        <end position="325"/>
    </location>
</feature>
<evidence type="ECO:0000256" key="3">
    <source>
        <dbReference type="ARBA" id="ARBA00022475"/>
    </source>
</evidence>
<dbReference type="Pfam" id="PF07690">
    <property type="entry name" value="MFS_1"/>
    <property type="match status" value="1"/>
</dbReference>
<evidence type="ECO:0000313" key="11">
    <source>
        <dbReference type="Proteomes" id="UP000215459"/>
    </source>
</evidence>
<dbReference type="EMBL" id="NOWF01000001">
    <property type="protein sequence ID" value="OYD09648.1"/>
    <property type="molecule type" value="Genomic_DNA"/>
</dbReference>
<feature type="transmembrane region" description="Helical" evidence="8">
    <location>
        <begin position="272"/>
        <end position="297"/>
    </location>
</feature>
<organism evidence="10 11">
    <name type="scientific">Paludifilum halophilum</name>
    <dbReference type="NCBI Taxonomy" id="1642702"/>
    <lineage>
        <taxon>Bacteria</taxon>
        <taxon>Bacillati</taxon>
        <taxon>Bacillota</taxon>
        <taxon>Bacilli</taxon>
        <taxon>Bacillales</taxon>
        <taxon>Thermoactinomycetaceae</taxon>
        <taxon>Paludifilum</taxon>
    </lineage>
</organism>
<dbReference type="OrthoDB" id="9816041at2"/>
<dbReference type="PANTHER" id="PTHR42718:SF24">
    <property type="entry name" value="MAJOR FACILITATOR SUPERFAMILY (MFS) PROFILE DOMAIN-CONTAINING PROTEIN"/>
    <property type="match status" value="1"/>
</dbReference>
<keyword evidence="5 8" id="KW-1133">Transmembrane helix</keyword>
<evidence type="ECO:0000256" key="5">
    <source>
        <dbReference type="ARBA" id="ARBA00022989"/>
    </source>
</evidence>
<feature type="transmembrane region" description="Helical" evidence="8">
    <location>
        <begin position="362"/>
        <end position="388"/>
    </location>
</feature>
<keyword evidence="4 8" id="KW-0812">Transmembrane</keyword>
<sequence>MVWSQKPTQSEETFNKIPLMIVLISGAFSAILNQTLLATALPHIMEDLHLEANTAQWLTSIFMLVNGIMIPVTAFLIGRFTTRGLFLTAMGLFAAGTLICAVAPNFLFLMVGRITQAAGAGIIMPLMQTILMLIFPVEKRGTAMGMFGLVIAFAPAIGPTLSGWLVEHFPWRSLFYVIFPIVVIDFIIAYFILINVTKQTNPKVDAFSIILSSLGFGGLLYGFSIAGNDGWASEEVTTSMIVGAVSLFWFIWRQLKLEQPILEFRVFKYKMFTLTTALGMVVFMAMIGSATVLPLLMQNMLGFTAFESGLMLLPGALLMGMMNPITGRLFDQFGAKWLAIIGLFIVTITTFMFAILTAQTTFTYLAVVNAIRMLGIAMVMMPVTTAGLNQLPKDLIPHGTAMNNTMRQISGAVGTALLVTVMINNVQPEKGVNGLVHGVNVSFVVAGITSIVGLVLAFFIKHSHPETEDDPEQTRTKETNRTVTES</sequence>
<feature type="transmembrane region" description="Helical" evidence="8">
    <location>
        <begin position="409"/>
        <end position="427"/>
    </location>
</feature>
<keyword evidence="11" id="KW-1185">Reference proteome</keyword>
<keyword evidence="2" id="KW-0813">Transport</keyword>
<feature type="region of interest" description="Disordered" evidence="7">
    <location>
        <begin position="465"/>
        <end position="486"/>
    </location>
</feature>
<feature type="domain" description="Major facilitator superfamily (MFS) profile" evidence="9">
    <location>
        <begin position="19"/>
        <end position="465"/>
    </location>
</feature>
<gene>
    <name evidence="10" type="ORF">CHM34_01170</name>
</gene>
<evidence type="ECO:0000256" key="6">
    <source>
        <dbReference type="ARBA" id="ARBA00023136"/>
    </source>
</evidence>
<feature type="transmembrane region" description="Helical" evidence="8">
    <location>
        <begin position="337"/>
        <end position="356"/>
    </location>
</feature>
<keyword evidence="3" id="KW-1003">Cell membrane</keyword>
<evidence type="ECO:0000256" key="8">
    <source>
        <dbReference type="SAM" id="Phobius"/>
    </source>
</evidence>
<feature type="transmembrane region" description="Helical" evidence="8">
    <location>
        <begin position="173"/>
        <end position="194"/>
    </location>
</feature>
<feature type="transmembrane region" description="Helical" evidence="8">
    <location>
        <begin position="206"/>
        <end position="224"/>
    </location>
</feature>
<dbReference type="Gene3D" id="1.20.1250.20">
    <property type="entry name" value="MFS general substrate transporter like domains"/>
    <property type="match status" value="1"/>
</dbReference>
<feature type="transmembrane region" description="Helical" evidence="8">
    <location>
        <begin position="21"/>
        <end position="45"/>
    </location>
</feature>
<dbReference type="PROSITE" id="PS50850">
    <property type="entry name" value="MFS"/>
    <property type="match status" value="1"/>
</dbReference>
<dbReference type="PRINTS" id="PR01036">
    <property type="entry name" value="TCRTETB"/>
</dbReference>
<evidence type="ECO:0000256" key="1">
    <source>
        <dbReference type="ARBA" id="ARBA00004651"/>
    </source>
</evidence>
<feature type="transmembrane region" description="Helical" evidence="8">
    <location>
        <begin position="236"/>
        <end position="252"/>
    </location>
</feature>
<evidence type="ECO:0000313" key="10">
    <source>
        <dbReference type="EMBL" id="OYD09648.1"/>
    </source>
</evidence>
<evidence type="ECO:0000256" key="2">
    <source>
        <dbReference type="ARBA" id="ARBA00022448"/>
    </source>
</evidence>
<feature type="transmembrane region" description="Helical" evidence="8">
    <location>
        <begin position="142"/>
        <end position="161"/>
    </location>
</feature>
<keyword evidence="6 8" id="KW-0472">Membrane</keyword>
<accession>A0A235BBG0</accession>